<organism evidence="1 2">
    <name type="scientific">Candidatus Methanogaster sp</name>
    <dbReference type="NCBI Taxonomy" id="3386292"/>
    <lineage>
        <taxon>Archaea</taxon>
        <taxon>Methanobacteriati</taxon>
        <taxon>Methanobacteriota</taxon>
        <taxon>Stenosarchaea group</taxon>
        <taxon>Methanomicrobia</taxon>
        <taxon>Methanosarcinales</taxon>
        <taxon>ANME-2 cluster</taxon>
        <taxon>Candidatus Methanogasteraceae</taxon>
        <taxon>Candidatus Methanogaster</taxon>
    </lineage>
</organism>
<accession>A0AC61L0Z8</accession>
<reference evidence="1" key="1">
    <citation type="submission" date="2018-01" db="EMBL/GenBank/DDBJ databases">
        <authorList>
            <person name="Krukenberg V."/>
        </authorList>
    </citation>
    <scope>NUCLEOTIDE SEQUENCE</scope>
    <source>
        <strain evidence="1">E20ANME2</strain>
    </source>
</reference>
<protein>
    <submittedName>
        <fullName evidence="1">Uncharacterized protein</fullName>
    </submittedName>
</protein>
<proteinExistence type="predicted"/>
<dbReference type="Proteomes" id="UP000248329">
    <property type="component" value="Unassembled WGS sequence"/>
</dbReference>
<comment type="caution">
    <text evidence="1">The sequence shown here is derived from an EMBL/GenBank/DDBJ whole genome shotgun (WGS) entry which is preliminary data.</text>
</comment>
<evidence type="ECO:0000313" key="2">
    <source>
        <dbReference type="Proteomes" id="UP000248329"/>
    </source>
</evidence>
<name>A0AC61L0Z8_9EURY</name>
<sequence>MKNKTRLTILKVSCIYGGVFSMVLAGLYVFVVAAFMGTMRYTSIQIILLLTGIVSVTVFSYMHLNYAGKKPEEFACPLLPGILITVICLILGLIFIPALVLLLCLSYVDISSAIIGFMYFAPYHISLILGILSAYAVLSGSRRSPEGLMQWKIRGLQLGTVILAAGVVVSGISLSIGALGRPGMTYTITLDASRIDTAEETTFLVPLPVDTSSGVAADVVDELTVTKGDAVWSIVDTEHGKALEVRTSTKCVLYAEKKCGYMETREREEWLRRHDVSMIHEMDGGTYDVWVYASNADATMYLKLWKATGLRGNIHCLDNDHTSLDEGWQTVELSWSRVLCD</sequence>
<dbReference type="EMBL" id="PQXF01000027">
    <property type="protein sequence ID" value="PXF59193.1"/>
    <property type="molecule type" value="Genomic_DNA"/>
</dbReference>
<evidence type="ECO:0000313" key="1">
    <source>
        <dbReference type="EMBL" id="PXF59193.1"/>
    </source>
</evidence>
<gene>
    <name evidence="1" type="ORF">C4B59_11850</name>
</gene>